<dbReference type="Proteomes" id="UP001596516">
    <property type="component" value="Unassembled WGS sequence"/>
</dbReference>
<evidence type="ECO:0000313" key="2">
    <source>
        <dbReference type="Proteomes" id="UP001596516"/>
    </source>
</evidence>
<gene>
    <name evidence="1" type="ORF">ACFQXB_00935</name>
</gene>
<reference evidence="2" key="1">
    <citation type="journal article" date="2019" name="Int. J. Syst. Evol. Microbiol.">
        <title>The Global Catalogue of Microorganisms (GCM) 10K type strain sequencing project: providing services to taxonomists for standard genome sequencing and annotation.</title>
        <authorList>
            <consortium name="The Broad Institute Genomics Platform"/>
            <consortium name="The Broad Institute Genome Sequencing Center for Infectious Disease"/>
            <person name="Wu L."/>
            <person name="Ma J."/>
        </authorList>
    </citation>
    <scope>NUCLEOTIDE SEQUENCE [LARGE SCALE GENOMIC DNA]</scope>
    <source>
        <strain evidence="2">CGMCC 1.12750</strain>
    </source>
</reference>
<dbReference type="EMBL" id="JBHTFQ010000001">
    <property type="protein sequence ID" value="MFC7702757.1"/>
    <property type="molecule type" value="Genomic_DNA"/>
</dbReference>
<comment type="caution">
    <text evidence="1">The sequence shown here is derived from an EMBL/GenBank/DDBJ whole genome shotgun (WGS) entry which is preliminary data.</text>
</comment>
<protein>
    <recommendedName>
        <fullName evidence="3">Glycosyltransferase</fullName>
    </recommendedName>
</protein>
<name>A0ABW2UH11_9RHOB</name>
<keyword evidence="2" id="KW-1185">Reference proteome</keyword>
<proteinExistence type="predicted"/>
<evidence type="ECO:0008006" key="3">
    <source>
        <dbReference type="Google" id="ProtNLM"/>
    </source>
</evidence>
<dbReference type="SUPFAM" id="SSF53448">
    <property type="entry name" value="Nucleotide-diphospho-sugar transferases"/>
    <property type="match status" value="1"/>
</dbReference>
<accession>A0ABW2UH11</accession>
<organism evidence="1 2">
    <name type="scientific">Plastorhodobacter daqingensis</name>
    <dbReference type="NCBI Taxonomy" id="1387281"/>
    <lineage>
        <taxon>Bacteria</taxon>
        <taxon>Pseudomonadati</taxon>
        <taxon>Pseudomonadota</taxon>
        <taxon>Alphaproteobacteria</taxon>
        <taxon>Rhodobacterales</taxon>
        <taxon>Paracoccaceae</taxon>
        <taxon>Plastorhodobacter</taxon>
    </lineage>
</organism>
<sequence>MSQSRVVLCMKWGTLYPADYVNVLFRACRRNITGPFRFVCLTDDATGFDEGVESFPIPDIGLSDWMWWDGAWPKLAVYCRDLYGLTGRALFIDLDMVICSSLDPFFDHPAPFLTTDMGPDWRPHPSGKGAPEAGTCLFAFTLGAEAQIVERFQEDPEHNARALVIEQKWVHAHASAMSFWPAGWVVSFKRHLRRPMGLDLILPPREPSGEAKVVAFHGKPRPIDLIRAGAGWWDRFPHMGHGQVRWMANYWRDHGGTIPD</sequence>
<dbReference type="InterPro" id="IPR029044">
    <property type="entry name" value="Nucleotide-diphossugar_trans"/>
</dbReference>
<evidence type="ECO:0000313" key="1">
    <source>
        <dbReference type="EMBL" id="MFC7702757.1"/>
    </source>
</evidence>
<dbReference type="RefSeq" id="WP_377397723.1">
    <property type="nucleotide sequence ID" value="NZ_JBHTFQ010000001.1"/>
</dbReference>